<dbReference type="GO" id="GO:0005524">
    <property type="term" value="F:ATP binding"/>
    <property type="evidence" value="ECO:0007669"/>
    <property type="project" value="UniProtKB-KW"/>
</dbReference>
<dbReference type="AlphaFoldDB" id="A0AA48H9C7"/>
<dbReference type="RefSeq" id="WP_338272097.1">
    <property type="nucleotide sequence ID" value="NZ_AP027266.1"/>
</dbReference>
<keyword evidence="6" id="KW-1185">Reference proteome</keyword>
<dbReference type="Gene3D" id="3.40.50.300">
    <property type="entry name" value="P-loop containing nucleotide triphosphate hydrolases"/>
    <property type="match status" value="1"/>
</dbReference>
<organism evidence="5 6">
    <name type="scientific">Roseicyclus marinus</name>
    <dbReference type="NCBI Taxonomy" id="2161673"/>
    <lineage>
        <taxon>Bacteria</taxon>
        <taxon>Pseudomonadati</taxon>
        <taxon>Pseudomonadota</taxon>
        <taxon>Alphaproteobacteria</taxon>
        <taxon>Rhodobacterales</taxon>
        <taxon>Roseobacteraceae</taxon>
        <taxon>Roseicyclus</taxon>
    </lineage>
</organism>
<feature type="domain" description="AAA" evidence="4">
    <location>
        <begin position="200"/>
        <end position="360"/>
    </location>
</feature>
<dbReference type="PANTHER" id="PTHR43384:SF6">
    <property type="entry name" value="SEPTUM SITE-DETERMINING PROTEIN MIND HOMOLOG, CHLOROPLASTIC"/>
    <property type="match status" value="1"/>
</dbReference>
<protein>
    <submittedName>
        <fullName evidence="5">Pilus assembly protein CpaE</fullName>
    </submittedName>
</protein>
<dbReference type="GO" id="GO:0051782">
    <property type="term" value="P:negative regulation of cell division"/>
    <property type="evidence" value="ECO:0007669"/>
    <property type="project" value="TreeGrafter"/>
</dbReference>
<evidence type="ECO:0000256" key="3">
    <source>
        <dbReference type="SAM" id="MobiDB-lite"/>
    </source>
</evidence>
<reference evidence="5 6" key="1">
    <citation type="submission" date="2023-01" db="EMBL/GenBank/DDBJ databases">
        <title>Complete genome sequence of Roseicyclus marinus strain Dej080120_10.</title>
        <authorList>
            <person name="Ueki S."/>
            <person name="Maruyama F."/>
        </authorList>
    </citation>
    <scope>NUCLEOTIDE SEQUENCE [LARGE SCALE GENOMIC DNA]</scope>
    <source>
        <strain evidence="5 6">Dej080120_10</strain>
    </source>
</reference>
<keyword evidence="2" id="KW-0067">ATP-binding</keyword>
<sequence length="454" mass="48626">MSSGLALRSEPALIIACTVSRDVHRFALLIEDMETELGEAWGDLSFEEARSFLDQPDAERLEFLALAVTPDEVRDLGHVGELIVAAKARGIRIVLIAHELTPAALRELLRLGADDFVPYPLAEGALRDAIDKIRAPKPPAPTVLRLADAKTDAATETDAATPEPEATPEIATPPAEPQKDTAAAITPAVIGPRLEGQAAVFAVQGLAGGTGASTLAVNLAWELATATKDKAPSVCLMDFDLQAGSVSTFLDLPRRDLVIELLQEAQSMDVEGFKQALLGYEGKISVFPAPPELLPLDLIGPEEMEALLNLATQCFDIVIVDMPHTMVMWTETVLNRADVYFATLELDMRSAQNAMRFLKALRGEGLPVEKLNFVLNRAPGLTDLNGKSRARKLGESLGVKITTWLPDGGKQVAQAGDHGQPLALSAKRNALRKEIGKLAKGLHKAMLGGAKVGR</sequence>
<feature type="compositionally biased region" description="Low complexity" evidence="3">
    <location>
        <begin position="154"/>
        <end position="173"/>
    </location>
</feature>
<dbReference type="SUPFAM" id="SSF52540">
    <property type="entry name" value="P-loop containing nucleoside triphosphate hydrolases"/>
    <property type="match status" value="1"/>
</dbReference>
<dbReference type="GO" id="GO:0016887">
    <property type="term" value="F:ATP hydrolysis activity"/>
    <property type="evidence" value="ECO:0007669"/>
    <property type="project" value="TreeGrafter"/>
</dbReference>
<evidence type="ECO:0000259" key="4">
    <source>
        <dbReference type="Pfam" id="PF13614"/>
    </source>
</evidence>
<keyword evidence="1" id="KW-0547">Nucleotide-binding</keyword>
<dbReference type="GO" id="GO:0009898">
    <property type="term" value="C:cytoplasmic side of plasma membrane"/>
    <property type="evidence" value="ECO:0007669"/>
    <property type="project" value="TreeGrafter"/>
</dbReference>
<accession>A0AA48H9C7</accession>
<feature type="region of interest" description="Disordered" evidence="3">
    <location>
        <begin position="150"/>
        <end position="180"/>
    </location>
</feature>
<evidence type="ECO:0000256" key="2">
    <source>
        <dbReference type="ARBA" id="ARBA00022840"/>
    </source>
</evidence>
<dbReference type="EMBL" id="AP027266">
    <property type="protein sequence ID" value="BDW86182.1"/>
    <property type="molecule type" value="Genomic_DNA"/>
</dbReference>
<dbReference type="InterPro" id="IPR027417">
    <property type="entry name" value="P-loop_NTPase"/>
</dbReference>
<evidence type="ECO:0000313" key="6">
    <source>
        <dbReference type="Proteomes" id="UP001337723"/>
    </source>
</evidence>
<dbReference type="KEGG" id="rmai:MACH21_23590"/>
<evidence type="ECO:0000256" key="1">
    <source>
        <dbReference type="ARBA" id="ARBA00022741"/>
    </source>
</evidence>
<dbReference type="Pfam" id="PF13614">
    <property type="entry name" value="AAA_31"/>
    <property type="match status" value="1"/>
</dbReference>
<gene>
    <name evidence="5" type="ORF">MACH21_23590</name>
</gene>
<dbReference type="InterPro" id="IPR050625">
    <property type="entry name" value="ParA/MinD_ATPase"/>
</dbReference>
<proteinExistence type="predicted"/>
<dbReference type="Proteomes" id="UP001337723">
    <property type="component" value="Chromosome"/>
</dbReference>
<evidence type="ECO:0000313" key="5">
    <source>
        <dbReference type="EMBL" id="BDW86182.1"/>
    </source>
</evidence>
<dbReference type="PANTHER" id="PTHR43384">
    <property type="entry name" value="SEPTUM SITE-DETERMINING PROTEIN MIND HOMOLOG, CHLOROPLASTIC-RELATED"/>
    <property type="match status" value="1"/>
</dbReference>
<name>A0AA48H9C7_9RHOB</name>
<dbReference type="GO" id="GO:0005829">
    <property type="term" value="C:cytosol"/>
    <property type="evidence" value="ECO:0007669"/>
    <property type="project" value="TreeGrafter"/>
</dbReference>
<dbReference type="InterPro" id="IPR025669">
    <property type="entry name" value="AAA_dom"/>
</dbReference>